<organism evidence="2 3">
    <name type="scientific">Aureobasidium vineae</name>
    <dbReference type="NCBI Taxonomy" id="2773715"/>
    <lineage>
        <taxon>Eukaryota</taxon>
        <taxon>Fungi</taxon>
        <taxon>Dikarya</taxon>
        <taxon>Ascomycota</taxon>
        <taxon>Pezizomycotina</taxon>
        <taxon>Dothideomycetes</taxon>
        <taxon>Dothideomycetidae</taxon>
        <taxon>Dothideales</taxon>
        <taxon>Saccotheciaceae</taxon>
        <taxon>Aureobasidium</taxon>
    </lineage>
</organism>
<name>A0A9N8P7T2_9PEZI</name>
<keyword evidence="3" id="KW-1185">Reference proteome</keyword>
<comment type="caution">
    <text evidence="2">The sequence shown here is derived from an EMBL/GenBank/DDBJ whole genome shotgun (WGS) entry which is preliminary data.</text>
</comment>
<gene>
    <name evidence="2" type="ORF">AWRI4619_LOCUS3518</name>
</gene>
<reference evidence="2" key="1">
    <citation type="submission" date="2020-06" db="EMBL/GenBank/DDBJ databases">
        <authorList>
            <person name="Onetto C."/>
        </authorList>
    </citation>
    <scope>NUCLEOTIDE SEQUENCE</scope>
</reference>
<protein>
    <submittedName>
        <fullName evidence="2">Uncharacterized protein</fullName>
    </submittedName>
</protein>
<evidence type="ECO:0000313" key="2">
    <source>
        <dbReference type="EMBL" id="CAD0084951.1"/>
    </source>
</evidence>
<feature type="region of interest" description="Disordered" evidence="1">
    <location>
        <begin position="85"/>
        <end position="117"/>
    </location>
</feature>
<dbReference type="AlphaFoldDB" id="A0A9N8P7T2"/>
<dbReference type="Proteomes" id="UP000716446">
    <property type="component" value="Unassembled WGS sequence"/>
</dbReference>
<evidence type="ECO:0000313" key="3">
    <source>
        <dbReference type="Proteomes" id="UP000716446"/>
    </source>
</evidence>
<accession>A0A9N8P7T2</accession>
<dbReference type="EMBL" id="CAIJEN010000004">
    <property type="protein sequence ID" value="CAD0084951.1"/>
    <property type="molecule type" value="Genomic_DNA"/>
</dbReference>
<sequence length="164" mass="18934">MNAVQACLDEHTSWDRHLNGKIGVRLHANVEACHVVRDNPRSIENRPMKSQSIYIKEDLQPAIDMLVSHEELRMEELTKLRAEIAKKSETQGANKKRKQEDQAGSQQAAKKRKQDNDKKLDAFVGELQALRKLVDKKMNTVDIEIRRRFHKLEGDILELMLAEL</sequence>
<evidence type="ECO:0000256" key="1">
    <source>
        <dbReference type="SAM" id="MobiDB-lite"/>
    </source>
</evidence>
<proteinExistence type="predicted"/>